<keyword evidence="2" id="KW-1185">Reference proteome</keyword>
<evidence type="ECO:0000313" key="2">
    <source>
        <dbReference type="Proteomes" id="UP000248423"/>
    </source>
</evidence>
<gene>
    <name evidence="1" type="ORF">BO78DRAFT_451305</name>
</gene>
<proteinExistence type="predicted"/>
<organism evidence="1 2">
    <name type="scientific">Aspergillus sclerotiicarbonarius (strain CBS 121057 / IBT 28362)</name>
    <dbReference type="NCBI Taxonomy" id="1448318"/>
    <lineage>
        <taxon>Eukaryota</taxon>
        <taxon>Fungi</taxon>
        <taxon>Dikarya</taxon>
        <taxon>Ascomycota</taxon>
        <taxon>Pezizomycotina</taxon>
        <taxon>Eurotiomycetes</taxon>
        <taxon>Eurotiomycetidae</taxon>
        <taxon>Eurotiales</taxon>
        <taxon>Aspergillaceae</taxon>
        <taxon>Aspergillus</taxon>
        <taxon>Aspergillus subgen. Circumdati</taxon>
    </lineage>
</organism>
<name>A0A319FCA8_ASPSB</name>
<protein>
    <submittedName>
        <fullName evidence="1">Uncharacterized protein</fullName>
    </submittedName>
</protein>
<dbReference type="OrthoDB" id="5244622at2759"/>
<dbReference type="EMBL" id="KZ826376">
    <property type="protein sequence ID" value="PYI03843.1"/>
    <property type="molecule type" value="Genomic_DNA"/>
</dbReference>
<accession>A0A319FCA8</accession>
<dbReference type="AlphaFoldDB" id="A0A319FCA8"/>
<dbReference type="STRING" id="1448318.A0A319FCA8"/>
<dbReference type="VEuPathDB" id="FungiDB:BO78DRAFT_451305"/>
<reference evidence="1 2" key="1">
    <citation type="submission" date="2018-02" db="EMBL/GenBank/DDBJ databases">
        <title>The genomes of Aspergillus section Nigri reveals drivers in fungal speciation.</title>
        <authorList>
            <consortium name="DOE Joint Genome Institute"/>
            <person name="Vesth T.C."/>
            <person name="Nybo J."/>
            <person name="Theobald S."/>
            <person name="Brandl J."/>
            <person name="Frisvad J.C."/>
            <person name="Nielsen K.F."/>
            <person name="Lyhne E.K."/>
            <person name="Kogle M.E."/>
            <person name="Kuo A."/>
            <person name="Riley R."/>
            <person name="Clum A."/>
            <person name="Nolan M."/>
            <person name="Lipzen A."/>
            <person name="Salamov A."/>
            <person name="Henrissat B."/>
            <person name="Wiebenga A."/>
            <person name="De vries R.P."/>
            <person name="Grigoriev I.V."/>
            <person name="Mortensen U.H."/>
            <person name="Andersen M.R."/>
            <person name="Baker S.E."/>
        </authorList>
    </citation>
    <scope>NUCLEOTIDE SEQUENCE [LARGE SCALE GENOMIC DNA]</scope>
    <source>
        <strain evidence="1 2">CBS 121057</strain>
    </source>
</reference>
<sequence length="358" mass="39740">MAAHAQPRLTHGSSLLDSGLDDIKVPSLQPLSPNKGPSHILPRIKKTPVAGIVTSVLMDQRVDNLPIPVLEPLRVSSRFGAPTTTTQVEFPTLTRRVHVKKQPFENMNPPPSPVPWDGNIGWALRGCSVFDNPDDEMDALLYRPNIVAKESPVELWVFQYGLRYMPTKHERDVYRAISIEKLPSDVTMKHVLPLINGEIYSAHLLDTVPITGYSTAIVTFVSQTDTLSFLRSSGGKLAVGAAQAKVTLVPTPTYPMTAAMRRLVRDEGYTRCVCISGLRETLKKEVHRVLSRSPCINYLERIEDGGVVGEVNIRFHSIKMAIAAHGLLKSHPSFASCKFRFLEGVRPTVQRPRIGIWD</sequence>
<evidence type="ECO:0000313" key="1">
    <source>
        <dbReference type="EMBL" id="PYI03843.1"/>
    </source>
</evidence>
<dbReference type="Proteomes" id="UP000248423">
    <property type="component" value="Unassembled WGS sequence"/>
</dbReference>